<comment type="subcellular location">
    <subcellularLocation>
        <location evidence="1 10">Endoplasmic reticulum membrane</location>
        <topology evidence="1 10">Multi-pass membrane protein</topology>
    </subcellularLocation>
</comment>
<evidence type="ECO:0000256" key="9">
    <source>
        <dbReference type="ARBA" id="ARBA00023136"/>
    </source>
</evidence>
<proteinExistence type="inferred from homology"/>
<dbReference type="PANTHER" id="PTHR12413">
    <property type="entry name" value="DOLICHYL GLYCOSYLTRANSFERASE"/>
    <property type="match status" value="1"/>
</dbReference>
<organism evidence="11 12">
    <name type="scientific">Coniophora puteana (strain RWD-64-598)</name>
    <name type="common">Brown rot fungus</name>
    <dbReference type="NCBI Taxonomy" id="741705"/>
    <lineage>
        <taxon>Eukaryota</taxon>
        <taxon>Fungi</taxon>
        <taxon>Dikarya</taxon>
        <taxon>Basidiomycota</taxon>
        <taxon>Agaricomycotina</taxon>
        <taxon>Agaricomycetes</taxon>
        <taxon>Agaricomycetidae</taxon>
        <taxon>Boletales</taxon>
        <taxon>Coniophorineae</taxon>
        <taxon>Coniophoraceae</taxon>
        <taxon>Coniophora</taxon>
    </lineage>
</organism>
<keyword evidence="4 10" id="KW-0328">Glycosyltransferase</keyword>
<sequence length="89" mass="9616">MTPSGSRDVGLGTILGAKEPDTGAARRYVKQLHKNSMKAYAVPSAIATSSLVKLCIGLRLYSGQGAPPMYGDYKALRHWMELTIHAPSR</sequence>
<evidence type="ECO:0000256" key="3">
    <source>
        <dbReference type="ARBA" id="ARBA00008715"/>
    </source>
</evidence>
<keyword evidence="7 10" id="KW-0256">Endoplasmic reticulum</keyword>
<name>A0A5M3ML16_CONPW</name>
<dbReference type="OrthoDB" id="5589195at2759"/>
<dbReference type="EC" id="2.4.1.-" evidence="10"/>
<keyword evidence="6" id="KW-0812">Transmembrane</keyword>
<dbReference type="PANTHER" id="PTHR12413:SF1">
    <property type="entry name" value="DOLICHYL PYROPHOSPHATE MAN9GLCNAC2 ALPHA-1,3-GLUCOSYLTRANSFERASE"/>
    <property type="match status" value="1"/>
</dbReference>
<evidence type="ECO:0000256" key="4">
    <source>
        <dbReference type="ARBA" id="ARBA00022676"/>
    </source>
</evidence>
<dbReference type="EMBL" id="JH711580">
    <property type="protein sequence ID" value="EIW79858.1"/>
    <property type="molecule type" value="Genomic_DNA"/>
</dbReference>
<evidence type="ECO:0000313" key="11">
    <source>
        <dbReference type="EMBL" id="EIW79858.1"/>
    </source>
</evidence>
<evidence type="ECO:0000256" key="6">
    <source>
        <dbReference type="ARBA" id="ARBA00022692"/>
    </source>
</evidence>
<keyword evidence="9" id="KW-0472">Membrane</keyword>
<dbReference type="AlphaFoldDB" id="A0A5M3ML16"/>
<dbReference type="RefSeq" id="XP_007770191.1">
    <property type="nucleotide sequence ID" value="XM_007772001.1"/>
</dbReference>
<dbReference type="Pfam" id="PF03155">
    <property type="entry name" value="Alg6_Alg8"/>
    <property type="match status" value="1"/>
</dbReference>
<dbReference type="InterPro" id="IPR004856">
    <property type="entry name" value="Glyco_trans_ALG6/ALG8"/>
</dbReference>
<evidence type="ECO:0000256" key="2">
    <source>
        <dbReference type="ARBA" id="ARBA00004922"/>
    </source>
</evidence>
<evidence type="ECO:0000313" key="12">
    <source>
        <dbReference type="Proteomes" id="UP000053558"/>
    </source>
</evidence>
<dbReference type="UniPathway" id="UPA00378"/>
<accession>A0A5M3ML16</accession>
<evidence type="ECO:0000256" key="8">
    <source>
        <dbReference type="ARBA" id="ARBA00022989"/>
    </source>
</evidence>
<dbReference type="GO" id="GO:0005789">
    <property type="term" value="C:endoplasmic reticulum membrane"/>
    <property type="evidence" value="ECO:0007669"/>
    <property type="project" value="UniProtKB-SubCell"/>
</dbReference>
<dbReference type="GO" id="GO:0042281">
    <property type="term" value="F:dolichyl pyrophosphate Man9GlcNAc2 alpha-1,3-glucosyltransferase activity"/>
    <property type="evidence" value="ECO:0007669"/>
    <property type="project" value="TreeGrafter"/>
</dbReference>
<evidence type="ECO:0000256" key="7">
    <source>
        <dbReference type="ARBA" id="ARBA00022824"/>
    </source>
</evidence>
<evidence type="ECO:0000256" key="10">
    <source>
        <dbReference type="RuleBase" id="RU363110"/>
    </source>
</evidence>
<comment type="similarity">
    <text evidence="3 10">Belongs to the ALG6/ALG8 glucosyltransferase family.</text>
</comment>
<keyword evidence="8" id="KW-1133">Transmembrane helix</keyword>
<comment type="caution">
    <text evidence="11">The sequence shown here is derived from an EMBL/GenBank/DDBJ whole genome shotgun (WGS) entry which is preliminary data.</text>
</comment>
<keyword evidence="12" id="KW-1185">Reference proteome</keyword>
<dbReference type="KEGG" id="cput:CONPUDRAFT_106565"/>
<comment type="pathway">
    <text evidence="2 10">Protein modification; protein glycosylation.</text>
</comment>
<dbReference type="GeneID" id="19198600"/>
<dbReference type="Proteomes" id="UP000053558">
    <property type="component" value="Unassembled WGS sequence"/>
</dbReference>
<protein>
    <recommendedName>
        <fullName evidence="10">Alpha-1,3-glucosyltransferase</fullName>
        <ecNumber evidence="10">2.4.1.-</ecNumber>
    </recommendedName>
</protein>
<gene>
    <name evidence="11" type="ORF">CONPUDRAFT_106565</name>
</gene>
<reference evidence="12" key="1">
    <citation type="journal article" date="2012" name="Science">
        <title>The Paleozoic origin of enzymatic lignin decomposition reconstructed from 31 fungal genomes.</title>
        <authorList>
            <person name="Floudas D."/>
            <person name="Binder M."/>
            <person name="Riley R."/>
            <person name="Barry K."/>
            <person name="Blanchette R.A."/>
            <person name="Henrissat B."/>
            <person name="Martinez A.T."/>
            <person name="Otillar R."/>
            <person name="Spatafora J.W."/>
            <person name="Yadav J.S."/>
            <person name="Aerts A."/>
            <person name="Benoit I."/>
            <person name="Boyd A."/>
            <person name="Carlson A."/>
            <person name="Copeland A."/>
            <person name="Coutinho P.M."/>
            <person name="de Vries R.P."/>
            <person name="Ferreira P."/>
            <person name="Findley K."/>
            <person name="Foster B."/>
            <person name="Gaskell J."/>
            <person name="Glotzer D."/>
            <person name="Gorecki P."/>
            <person name="Heitman J."/>
            <person name="Hesse C."/>
            <person name="Hori C."/>
            <person name="Igarashi K."/>
            <person name="Jurgens J.A."/>
            <person name="Kallen N."/>
            <person name="Kersten P."/>
            <person name="Kohler A."/>
            <person name="Kuees U."/>
            <person name="Kumar T.K.A."/>
            <person name="Kuo A."/>
            <person name="LaButti K."/>
            <person name="Larrondo L.F."/>
            <person name="Lindquist E."/>
            <person name="Ling A."/>
            <person name="Lombard V."/>
            <person name="Lucas S."/>
            <person name="Lundell T."/>
            <person name="Martin R."/>
            <person name="McLaughlin D.J."/>
            <person name="Morgenstern I."/>
            <person name="Morin E."/>
            <person name="Murat C."/>
            <person name="Nagy L.G."/>
            <person name="Nolan M."/>
            <person name="Ohm R.A."/>
            <person name="Patyshakuliyeva A."/>
            <person name="Rokas A."/>
            <person name="Ruiz-Duenas F.J."/>
            <person name="Sabat G."/>
            <person name="Salamov A."/>
            <person name="Samejima M."/>
            <person name="Schmutz J."/>
            <person name="Slot J.C."/>
            <person name="St John F."/>
            <person name="Stenlid J."/>
            <person name="Sun H."/>
            <person name="Sun S."/>
            <person name="Syed K."/>
            <person name="Tsang A."/>
            <person name="Wiebenga A."/>
            <person name="Young D."/>
            <person name="Pisabarro A."/>
            <person name="Eastwood D.C."/>
            <person name="Martin F."/>
            <person name="Cullen D."/>
            <person name="Grigoriev I.V."/>
            <person name="Hibbett D.S."/>
        </authorList>
    </citation>
    <scope>NUCLEOTIDE SEQUENCE [LARGE SCALE GENOMIC DNA]</scope>
    <source>
        <strain evidence="12">RWD-64-598 SS2</strain>
    </source>
</reference>
<evidence type="ECO:0000256" key="1">
    <source>
        <dbReference type="ARBA" id="ARBA00004477"/>
    </source>
</evidence>
<keyword evidence="5 10" id="KW-0808">Transferase</keyword>
<evidence type="ECO:0000256" key="5">
    <source>
        <dbReference type="ARBA" id="ARBA00022679"/>
    </source>
</evidence>